<accession>A0A6H5GY63</accession>
<name>A0A6H5GY63_9HEMI</name>
<feature type="region of interest" description="Disordered" evidence="1">
    <location>
        <begin position="1"/>
        <end position="25"/>
    </location>
</feature>
<keyword evidence="4" id="KW-1185">Reference proteome</keyword>
<evidence type="ECO:0000256" key="1">
    <source>
        <dbReference type="SAM" id="MobiDB-lite"/>
    </source>
</evidence>
<sequence length="82" mass="9141">MPPPRDKTLTTARPLPTTPYGTHPSPSPPRIYLHLTYLTPPFLISAYTIRLAARQNVHFLRTESPFPGIRNPCSGPKDLGFS</sequence>
<keyword evidence="2" id="KW-0472">Membrane</keyword>
<feature type="transmembrane region" description="Helical" evidence="2">
    <location>
        <begin position="31"/>
        <end position="53"/>
    </location>
</feature>
<dbReference type="EMBL" id="CADCXU010017387">
    <property type="protein sequence ID" value="CAB0006159.1"/>
    <property type="molecule type" value="Genomic_DNA"/>
</dbReference>
<feature type="compositionally biased region" description="Low complexity" evidence="1">
    <location>
        <begin position="9"/>
        <end position="19"/>
    </location>
</feature>
<dbReference type="Proteomes" id="UP000479000">
    <property type="component" value="Unassembled WGS sequence"/>
</dbReference>
<dbReference type="AlphaFoldDB" id="A0A6H5GY63"/>
<reference evidence="3 4" key="1">
    <citation type="submission" date="2020-02" db="EMBL/GenBank/DDBJ databases">
        <authorList>
            <person name="Ferguson B K."/>
        </authorList>
    </citation>
    <scope>NUCLEOTIDE SEQUENCE [LARGE SCALE GENOMIC DNA]</scope>
</reference>
<keyword evidence="2" id="KW-1133">Transmembrane helix</keyword>
<evidence type="ECO:0000313" key="3">
    <source>
        <dbReference type="EMBL" id="CAB0006159.1"/>
    </source>
</evidence>
<evidence type="ECO:0000256" key="2">
    <source>
        <dbReference type="SAM" id="Phobius"/>
    </source>
</evidence>
<proteinExistence type="predicted"/>
<feature type="non-terminal residue" evidence="3">
    <location>
        <position position="82"/>
    </location>
</feature>
<protein>
    <submittedName>
        <fullName evidence="3">Uncharacterized protein</fullName>
    </submittedName>
</protein>
<gene>
    <name evidence="3" type="ORF">NTEN_LOCUS11636</name>
</gene>
<organism evidence="3 4">
    <name type="scientific">Nesidiocoris tenuis</name>
    <dbReference type="NCBI Taxonomy" id="355587"/>
    <lineage>
        <taxon>Eukaryota</taxon>
        <taxon>Metazoa</taxon>
        <taxon>Ecdysozoa</taxon>
        <taxon>Arthropoda</taxon>
        <taxon>Hexapoda</taxon>
        <taxon>Insecta</taxon>
        <taxon>Pterygota</taxon>
        <taxon>Neoptera</taxon>
        <taxon>Paraneoptera</taxon>
        <taxon>Hemiptera</taxon>
        <taxon>Heteroptera</taxon>
        <taxon>Panheteroptera</taxon>
        <taxon>Cimicomorpha</taxon>
        <taxon>Miridae</taxon>
        <taxon>Dicyphina</taxon>
        <taxon>Nesidiocoris</taxon>
    </lineage>
</organism>
<keyword evidence="2" id="KW-0812">Transmembrane</keyword>
<evidence type="ECO:0000313" key="4">
    <source>
        <dbReference type="Proteomes" id="UP000479000"/>
    </source>
</evidence>